<sequence length="187" mass="20423">MTDGPTKTILDPAPAADLRSLMARFPTGVAVVTTTDDDGRPRGMTCSSLCSVSLAPPTLLVSLWQDSPTLHAMLRRTTFAVNLLHRRAKATAELFASGMPHRFEQVRWTLDPAAGGPHLTLDAHATADCRVTGTRLVGDHRVVFGAVFAVTERHEGLPLLYGLREYRSWPEREEPGDRPGPGHEHGR</sequence>
<dbReference type="RefSeq" id="WP_378261829.1">
    <property type="nucleotide sequence ID" value="NZ_JBHUKR010000004.1"/>
</dbReference>
<dbReference type="EMBL" id="JBHUKR010000004">
    <property type="protein sequence ID" value="MFD2415751.1"/>
    <property type="molecule type" value="Genomic_DNA"/>
</dbReference>
<dbReference type="PANTHER" id="PTHR30466:SF1">
    <property type="entry name" value="FMN REDUCTASE (NADH) RUTF"/>
    <property type="match status" value="1"/>
</dbReference>
<keyword evidence="1 3" id="KW-0560">Oxidoreductase</keyword>
<gene>
    <name evidence="3" type="ORF">ACFSXZ_05355</name>
</gene>
<protein>
    <submittedName>
        <fullName evidence="3">Flavin reductase family protein</fullName>
        <ecNumber evidence="3">1.5.1.-</ecNumber>
    </submittedName>
</protein>
<feature type="domain" description="Flavin reductase like" evidence="2">
    <location>
        <begin position="22"/>
        <end position="168"/>
    </location>
</feature>
<dbReference type="InterPro" id="IPR050268">
    <property type="entry name" value="NADH-dep_flavin_reductase"/>
</dbReference>
<dbReference type="Proteomes" id="UP001597417">
    <property type="component" value="Unassembled WGS sequence"/>
</dbReference>
<evidence type="ECO:0000313" key="4">
    <source>
        <dbReference type="Proteomes" id="UP001597417"/>
    </source>
</evidence>
<evidence type="ECO:0000259" key="2">
    <source>
        <dbReference type="SMART" id="SM00903"/>
    </source>
</evidence>
<dbReference type="Pfam" id="PF01613">
    <property type="entry name" value="Flavin_Reduct"/>
    <property type="match status" value="1"/>
</dbReference>
<proteinExistence type="predicted"/>
<reference evidence="4" key="1">
    <citation type="journal article" date="2019" name="Int. J. Syst. Evol. Microbiol.">
        <title>The Global Catalogue of Microorganisms (GCM) 10K type strain sequencing project: providing services to taxonomists for standard genome sequencing and annotation.</title>
        <authorList>
            <consortium name="The Broad Institute Genomics Platform"/>
            <consortium name="The Broad Institute Genome Sequencing Center for Infectious Disease"/>
            <person name="Wu L."/>
            <person name="Ma J."/>
        </authorList>
    </citation>
    <scope>NUCLEOTIDE SEQUENCE [LARGE SCALE GENOMIC DNA]</scope>
    <source>
        <strain evidence="4">CGMCC 4.7645</strain>
    </source>
</reference>
<keyword evidence="4" id="KW-1185">Reference proteome</keyword>
<name>A0ABW5FP08_9PSEU</name>
<dbReference type="EC" id="1.5.1.-" evidence="3"/>
<evidence type="ECO:0000256" key="1">
    <source>
        <dbReference type="ARBA" id="ARBA00023002"/>
    </source>
</evidence>
<dbReference type="GO" id="GO:0016491">
    <property type="term" value="F:oxidoreductase activity"/>
    <property type="evidence" value="ECO:0007669"/>
    <property type="project" value="UniProtKB-KW"/>
</dbReference>
<evidence type="ECO:0000313" key="3">
    <source>
        <dbReference type="EMBL" id="MFD2415751.1"/>
    </source>
</evidence>
<dbReference type="InterPro" id="IPR012349">
    <property type="entry name" value="Split_barrel_FMN-bd"/>
</dbReference>
<organism evidence="3 4">
    <name type="scientific">Amycolatopsis pigmentata</name>
    <dbReference type="NCBI Taxonomy" id="450801"/>
    <lineage>
        <taxon>Bacteria</taxon>
        <taxon>Bacillati</taxon>
        <taxon>Actinomycetota</taxon>
        <taxon>Actinomycetes</taxon>
        <taxon>Pseudonocardiales</taxon>
        <taxon>Pseudonocardiaceae</taxon>
        <taxon>Amycolatopsis</taxon>
    </lineage>
</organism>
<dbReference type="PANTHER" id="PTHR30466">
    <property type="entry name" value="FLAVIN REDUCTASE"/>
    <property type="match status" value="1"/>
</dbReference>
<dbReference type="Gene3D" id="2.30.110.10">
    <property type="entry name" value="Electron Transport, Fmn-binding Protein, Chain A"/>
    <property type="match status" value="1"/>
</dbReference>
<accession>A0ABW5FP08</accession>
<dbReference type="SUPFAM" id="SSF50475">
    <property type="entry name" value="FMN-binding split barrel"/>
    <property type="match status" value="1"/>
</dbReference>
<dbReference type="SMART" id="SM00903">
    <property type="entry name" value="Flavin_Reduct"/>
    <property type="match status" value="1"/>
</dbReference>
<dbReference type="InterPro" id="IPR002563">
    <property type="entry name" value="Flavin_Rdtase-like_dom"/>
</dbReference>
<comment type="caution">
    <text evidence="3">The sequence shown here is derived from an EMBL/GenBank/DDBJ whole genome shotgun (WGS) entry which is preliminary data.</text>
</comment>